<accession>A0A917YDV1</accession>
<organism evidence="1 2">
    <name type="scientific">Streptomyces albiflavescens</name>
    <dbReference type="NCBI Taxonomy" id="1623582"/>
    <lineage>
        <taxon>Bacteria</taxon>
        <taxon>Bacillati</taxon>
        <taxon>Actinomycetota</taxon>
        <taxon>Actinomycetes</taxon>
        <taxon>Kitasatosporales</taxon>
        <taxon>Streptomycetaceae</taxon>
        <taxon>Streptomyces</taxon>
    </lineage>
</organism>
<dbReference type="EMBL" id="BMMM01000018">
    <property type="protein sequence ID" value="GGN86270.1"/>
    <property type="molecule type" value="Genomic_DNA"/>
</dbReference>
<proteinExistence type="predicted"/>
<dbReference type="Proteomes" id="UP000600365">
    <property type="component" value="Unassembled WGS sequence"/>
</dbReference>
<dbReference type="AlphaFoldDB" id="A0A917YDV1"/>
<evidence type="ECO:0000313" key="1">
    <source>
        <dbReference type="EMBL" id="GGN86270.1"/>
    </source>
</evidence>
<name>A0A917YDV1_9ACTN</name>
<evidence type="ECO:0000313" key="2">
    <source>
        <dbReference type="Proteomes" id="UP000600365"/>
    </source>
</evidence>
<keyword evidence="2" id="KW-1185">Reference proteome</keyword>
<reference evidence="1 2" key="1">
    <citation type="journal article" date="2014" name="Int. J. Syst. Evol. Microbiol.">
        <title>Complete genome sequence of Corynebacterium casei LMG S-19264T (=DSM 44701T), isolated from a smear-ripened cheese.</title>
        <authorList>
            <consortium name="US DOE Joint Genome Institute (JGI-PGF)"/>
            <person name="Walter F."/>
            <person name="Albersmeier A."/>
            <person name="Kalinowski J."/>
            <person name="Ruckert C."/>
        </authorList>
    </citation>
    <scope>NUCLEOTIDE SEQUENCE [LARGE SCALE GENOMIC DNA]</scope>
    <source>
        <strain evidence="1 2">CGMCC 4.7111</strain>
    </source>
</reference>
<comment type="caution">
    <text evidence="1">The sequence shown here is derived from an EMBL/GenBank/DDBJ whole genome shotgun (WGS) entry which is preliminary data.</text>
</comment>
<gene>
    <name evidence="1" type="ORF">GCM10011579_077940</name>
</gene>
<protein>
    <submittedName>
        <fullName evidence="1">Uncharacterized protein</fullName>
    </submittedName>
</protein>
<sequence length="83" mass="8901">MRPLSSHHISARPDARPARVLETGQLRIWERPLDADTVAHLGVGGSELPMAGTARTTRTAHTVRAVNGVADGIPDVVRFTPGR</sequence>